<proteinExistence type="predicted"/>
<feature type="domain" description="VWFA" evidence="2">
    <location>
        <begin position="84"/>
        <end position="263"/>
    </location>
</feature>
<sequence length="409" mass="47699">MKLIFSLFLSFAKSEGFQKYITLFTEHHFSSEFTVIVDSSSQKETLQIPAENFENVQVLFEENDDEIEEISRKRPLLCESRPLDLVILLDSSRSIDEKSWLLQKESVERMASVLFPIDDFNTRISLIRYGYSAFLAHRLSEEQSYPMIKEKLFRLEHTYEDQTNVHFGLRKAFTEFSTCPRDRRNQNSKKAIVIITDGEFTEPKIAYEDLKIAKKNEVEIFILAIGDFDLNLSHDDIEDTIDYIIHADDFEELLEKIFFIKKAQLECFDYFEDQDENENEDRERNEFRDSCFGHNSCEQLCFNQHYSSSPKCACEFGYLLNESDNSCIPDSSFNQSMIASSPLTEIRENVTRGTVDIFNKVASALKKHKEDILFLWIVGSILGLTLVVAIALFKMYKNRSRGGRYFEYS</sequence>
<dbReference type="SUPFAM" id="SSF53300">
    <property type="entry name" value="vWA-like"/>
    <property type="match status" value="1"/>
</dbReference>
<dbReference type="CDD" id="cd01450">
    <property type="entry name" value="vWFA_subfamily_ECM"/>
    <property type="match status" value="1"/>
</dbReference>
<evidence type="ECO:0000259" key="2">
    <source>
        <dbReference type="PROSITE" id="PS50234"/>
    </source>
</evidence>
<dbReference type="EMBL" id="FN653552">
    <property type="protein sequence ID" value="CBY15545.1"/>
    <property type="molecule type" value="Genomic_DNA"/>
</dbReference>
<evidence type="ECO:0000256" key="1">
    <source>
        <dbReference type="SAM" id="Phobius"/>
    </source>
</evidence>
<protein>
    <recommendedName>
        <fullName evidence="2">VWFA domain-containing protein</fullName>
    </recommendedName>
</protein>
<dbReference type="Proteomes" id="UP000001307">
    <property type="component" value="Unassembled WGS sequence"/>
</dbReference>
<dbReference type="Gene3D" id="2.10.25.10">
    <property type="entry name" value="Laminin"/>
    <property type="match status" value="1"/>
</dbReference>
<dbReference type="InterPro" id="IPR002035">
    <property type="entry name" value="VWF_A"/>
</dbReference>
<dbReference type="Gene3D" id="3.40.50.410">
    <property type="entry name" value="von Willebrand factor, type A domain"/>
    <property type="match status" value="1"/>
</dbReference>
<dbReference type="InParanoid" id="E4Y0Z8"/>
<dbReference type="OrthoDB" id="6022609at2759"/>
<keyword evidence="4" id="KW-1185">Reference proteome</keyword>
<keyword evidence="1" id="KW-0472">Membrane</keyword>
<dbReference type="InterPro" id="IPR050525">
    <property type="entry name" value="ECM_Assembly_Org"/>
</dbReference>
<dbReference type="SMART" id="SM00327">
    <property type="entry name" value="VWA"/>
    <property type="match status" value="1"/>
</dbReference>
<dbReference type="PROSITE" id="PS50234">
    <property type="entry name" value="VWFA"/>
    <property type="match status" value="1"/>
</dbReference>
<dbReference type="PANTHER" id="PTHR24020">
    <property type="entry name" value="COLLAGEN ALPHA"/>
    <property type="match status" value="1"/>
</dbReference>
<organism evidence="3">
    <name type="scientific">Oikopleura dioica</name>
    <name type="common">Tunicate</name>
    <dbReference type="NCBI Taxonomy" id="34765"/>
    <lineage>
        <taxon>Eukaryota</taxon>
        <taxon>Metazoa</taxon>
        <taxon>Chordata</taxon>
        <taxon>Tunicata</taxon>
        <taxon>Appendicularia</taxon>
        <taxon>Copelata</taxon>
        <taxon>Oikopleuridae</taxon>
        <taxon>Oikopleura</taxon>
    </lineage>
</organism>
<keyword evidence="1" id="KW-0812">Transmembrane</keyword>
<feature type="transmembrane region" description="Helical" evidence="1">
    <location>
        <begin position="373"/>
        <end position="393"/>
    </location>
</feature>
<dbReference type="PRINTS" id="PR00453">
    <property type="entry name" value="VWFADOMAIN"/>
</dbReference>
<name>E4Y0Z8_OIKDI</name>
<dbReference type="Pfam" id="PF00092">
    <property type="entry name" value="VWA"/>
    <property type="match status" value="1"/>
</dbReference>
<accession>E4Y0Z8</accession>
<dbReference type="PANTHER" id="PTHR24020:SF20">
    <property type="entry name" value="PH DOMAIN-CONTAINING PROTEIN"/>
    <property type="match status" value="1"/>
</dbReference>
<gene>
    <name evidence="3" type="ORF">GSOID_T00013841001</name>
</gene>
<dbReference type="InterPro" id="IPR036465">
    <property type="entry name" value="vWFA_dom_sf"/>
</dbReference>
<keyword evidence="1" id="KW-1133">Transmembrane helix</keyword>
<evidence type="ECO:0000313" key="4">
    <source>
        <dbReference type="Proteomes" id="UP000001307"/>
    </source>
</evidence>
<evidence type="ECO:0000313" key="3">
    <source>
        <dbReference type="EMBL" id="CBY15545.1"/>
    </source>
</evidence>
<dbReference type="AlphaFoldDB" id="E4Y0Z8"/>
<reference evidence="3" key="1">
    <citation type="journal article" date="2010" name="Science">
        <title>Plasticity of animal genome architecture unmasked by rapid evolution of a pelagic tunicate.</title>
        <authorList>
            <person name="Denoeud F."/>
            <person name="Henriet S."/>
            <person name="Mungpakdee S."/>
            <person name="Aury J.M."/>
            <person name="Da Silva C."/>
            <person name="Brinkmann H."/>
            <person name="Mikhaleva J."/>
            <person name="Olsen L.C."/>
            <person name="Jubin C."/>
            <person name="Canestro C."/>
            <person name="Bouquet J.M."/>
            <person name="Danks G."/>
            <person name="Poulain J."/>
            <person name="Campsteijn C."/>
            <person name="Adamski M."/>
            <person name="Cross I."/>
            <person name="Yadetie F."/>
            <person name="Muffato M."/>
            <person name="Louis A."/>
            <person name="Butcher S."/>
            <person name="Tsagkogeorga G."/>
            <person name="Konrad A."/>
            <person name="Singh S."/>
            <person name="Jensen M.F."/>
            <person name="Cong E.H."/>
            <person name="Eikeseth-Otteraa H."/>
            <person name="Noel B."/>
            <person name="Anthouard V."/>
            <person name="Porcel B.M."/>
            <person name="Kachouri-Lafond R."/>
            <person name="Nishino A."/>
            <person name="Ugolini M."/>
            <person name="Chourrout P."/>
            <person name="Nishida H."/>
            <person name="Aasland R."/>
            <person name="Huzurbazar S."/>
            <person name="Westhof E."/>
            <person name="Delsuc F."/>
            <person name="Lehrach H."/>
            <person name="Reinhardt R."/>
            <person name="Weissenbach J."/>
            <person name="Roy S.W."/>
            <person name="Artiguenave F."/>
            <person name="Postlethwait J.H."/>
            <person name="Manak J.R."/>
            <person name="Thompson E.M."/>
            <person name="Jaillon O."/>
            <person name="Du Pasquier L."/>
            <person name="Boudinot P."/>
            <person name="Liberles D.A."/>
            <person name="Volff J.N."/>
            <person name="Philippe H."/>
            <person name="Lenhard B."/>
            <person name="Roest Crollius H."/>
            <person name="Wincker P."/>
            <person name="Chourrout D."/>
        </authorList>
    </citation>
    <scope>NUCLEOTIDE SEQUENCE [LARGE SCALE GENOMIC DNA]</scope>
</reference>